<accession>A0A165MH21</accession>
<dbReference type="EMBL" id="KV425690">
    <property type="protein sequence ID" value="KZT18324.1"/>
    <property type="molecule type" value="Genomic_DNA"/>
</dbReference>
<sequence>MPPPPKESLTNAKPEDPNPDVSSPSNQPLEKLETEPVLDPAPAPVLARRARTKRPLSEPVERPKRDRKPSRYVRDLTSGEGSTSAKPADPSVPVGLQVPSRSVTIEDVPDEGDEAGGVEYALVAETSEVEAAGSASRSQSGSDVKCGKKAAILVIIA</sequence>
<protein>
    <submittedName>
        <fullName evidence="2">Uncharacterized protein</fullName>
    </submittedName>
</protein>
<feature type="compositionally biased region" description="Low complexity" evidence="1">
    <location>
        <begin position="37"/>
        <end position="47"/>
    </location>
</feature>
<organism evidence="2 3">
    <name type="scientific">Neolentinus lepideus HHB14362 ss-1</name>
    <dbReference type="NCBI Taxonomy" id="1314782"/>
    <lineage>
        <taxon>Eukaryota</taxon>
        <taxon>Fungi</taxon>
        <taxon>Dikarya</taxon>
        <taxon>Basidiomycota</taxon>
        <taxon>Agaricomycotina</taxon>
        <taxon>Agaricomycetes</taxon>
        <taxon>Gloeophyllales</taxon>
        <taxon>Gloeophyllaceae</taxon>
        <taxon>Neolentinus</taxon>
    </lineage>
</organism>
<evidence type="ECO:0000313" key="3">
    <source>
        <dbReference type="Proteomes" id="UP000076761"/>
    </source>
</evidence>
<evidence type="ECO:0000256" key="1">
    <source>
        <dbReference type="SAM" id="MobiDB-lite"/>
    </source>
</evidence>
<dbReference type="InParanoid" id="A0A165MH21"/>
<feature type="compositionally biased region" description="Basic and acidic residues" evidence="1">
    <location>
        <begin position="55"/>
        <end position="64"/>
    </location>
</feature>
<dbReference type="Proteomes" id="UP000076761">
    <property type="component" value="Unassembled WGS sequence"/>
</dbReference>
<feature type="region of interest" description="Disordered" evidence="1">
    <location>
        <begin position="1"/>
        <end position="113"/>
    </location>
</feature>
<name>A0A165MH21_9AGAM</name>
<evidence type="ECO:0000313" key="2">
    <source>
        <dbReference type="EMBL" id="KZT18324.1"/>
    </source>
</evidence>
<gene>
    <name evidence="2" type="ORF">NEOLEDRAFT_1184393</name>
</gene>
<proteinExistence type="predicted"/>
<keyword evidence="3" id="KW-1185">Reference proteome</keyword>
<reference evidence="2 3" key="1">
    <citation type="journal article" date="2016" name="Mol. Biol. Evol.">
        <title>Comparative Genomics of Early-Diverging Mushroom-Forming Fungi Provides Insights into the Origins of Lignocellulose Decay Capabilities.</title>
        <authorList>
            <person name="Nagy L.G."/>
            <person name="Riley R."/>
            <person name="Tritt A."/>
            <person name="Adam C."/>
            <person name="Daum C."/>
            <person name="Floudas D."/>
            <person name="Sun H."/>
            <person name="Yadav J.S."/>
            <person name="Pangilinan J."/>
            <person name="Larsson K.H."/>
            <person name="Matsuura K."/>
            <person name="Barry K."/>
            <person name="Labutti K."/>
            <person name="Kuo R."/>
            <person name="Ohm R.A."/>
            <person name="Bhattacharya S.S."/>
            <person name="Shirouzu T."/>
            <person name="Yoshinaga Y."/>
            <person name="Martin F.M."/>
            <person name="Grigoriev I.V."/>
            <person name="Hibbett D.S."/>
        </authorList>
    </citation>
    <scope>NUCLEOTIDE SEQUENCE [LARGE SCALE GENOMIC DNA]</scope>
    <source>
        <strain evidence="2 3">HHB14362 ss-1</strain>
    </source>
</reference>
<dbReference type="AlphaFoldDB" id="A0A165MH21"/>